<dbReference type="Proteomes" id="UP000014760">
    <property type="component" value="Unassembled WGS sequence"/>
</dbReference>
<dbReference type="OrthoDB" id="9978265at2759"/>
<accession>R7TKK0</accession>
<dbReference type="InterPro" id="IPR011333">
    <property type="entry name" value="SKP1/BTB/POZ_sf"/>
</dbReference>
<protein>
    <recommendedName>
        <fullName evidence="3">BTB domain-containing protein</fullName>
    </recommendedName>
</protein>
<dbReference type="EMBL" id="KB309538">
    <property type="protein sequence ID" value="ELT94027.1"/>
    <property type="molecule type" value="Genomic_DNA"/>
</dbReference>
<sequence>MRHSDEMVDVVLVFEETRVKCHRLVLAASCDYFRRMFQADMQERDAGEIPMKDVSSNTGLLLVEYLYSGNIQISTENAQELLAVSDRLLLTKLKKCTEEFLCEQVASTNCVSLKNLARLYGLETLIEVTHSYLNDHWKKLNDMESEIDQLTEDDLIALLTTHGSDEDSFLLLQKWVRSSQERTGRFMDLLQNLELTLFSQEFVCRTIMSDELMQNPKGMKIIQEAMESLVIANRKESLVVGDFKGNIWFFPFTKCKFYSVTSSSDGFIVSGGRNANNATRRECYAYVAHTRQWRTLPPMSVGRYGHASICDQDEFVVVGGCKGLDDFLNSVECINLKTLKWSQLPNLPLAQMISNVVYVQSQLFVIGGFTSSTTVSRDVHLFDSTEREWQLRSPMPEENEGHAVPFDSKIFILGGKSKCCMQYDPCTDMWIQLQRPLFKHAGASAVVWKDKIIVCGGNRTDSIEEYDPQSDKW</sequence>
<evidence type="ECO:0000313" key="6">
    <source>
        <dbReference type="Proteomes" id="UP000014760"/>
    </source>
</evidence>
<evidence type="ECO:0000313" key="5">
    <source>
        <dbReference type="EnsemblMetazoa" id="CapteP73060"/>
    </source>
</evidence>
<keyword evidence="1" id="KW-0880">Kelch repeat</keyword>
<name>R7TKK0_CAPTE</name>
<keyword evidence="6" id="KW-1185">Reference proteome</keyword>
<feature type="domain" description="BTB" evidence="3">
    <location>
        <begin position="8"/>
        <end position="75"/>
    </location>
</feature>
<dbReference type="SUPFAM" id="SSF117281">
    <property type="entry name" value="Kelch motif"/>
    <property type="match status" value="1"/>
</dbReference>
<evidence type="ECO:0000313" key="4">
    <source>
        <dbReference type="EMBL" id="ELT94027.1"/>
    </source>
</evidence>
<dbReference type="CDD" id="cd18186">
    <property type="entry name" value="BTB_POZ_ZBTB_KLHL-like"/>
    <property type="match status" value="1"/>
</dbReference>
<reference evidence="4 6" key="2">
    <citation type="journal article" date="2013" name="Nature">
        <title>Insights into bilaterian evolution from three spiralian genomes.</title>
        <authorList>
            <person name="Simakov O."/>
            <person name="Marletaz F."/>
            <person name="Cho S.J."/>
            <person name="Edsinger-Gonzales E."/>
            <person name="Havlak P."/>
            <person name="Hellsten U."/>
            <person name="Kuo D.H."/>
            <person name="Larsson T."/>
            <person name="Lv J."/>
            <person name="Arendt D."/>
            <person name="Savage R."/>
            <person name="Osoegawa K."/>
            <person name="de Jong P."/>
            <person name="Grimwood J."/>
            <person name="Chapman J.A."/>
            <person name="Shapiro H."/>
            <person name="Aerts A."/>
            <person name="Otillar R.P."/>
            <person name="Terry A.Y."/>
            <person name="Boore J.L."/>
            <person name="Grigoriev I.V."/>
            <person name="Lindberg D.R."/>
            <person name="Seaver E.C."/>
            <person name="Weisblat D.A."/>
            <person name="Putnam N.H."/>
            <person name="Rokhsar D.S."/>
        </authorList>
    </citation>
    <scope>NUCLEOTIDE SEQUENCE</scope>
    <source>
        <strain evidence="4 6">I ESC-2004</strain>
    </source>
</reference>
<dbReference type="InterPro" id="IPR015915">
    <property type="entry name" value="Kelch-typ_b-propeller"/>
</dbReference>
<dbReference type="SMART" id="SM00225">
    <property type="entry name" value="BTB"/>
    <property type="match status" value="1"/>
</dbReference>
<dbReference type="EnsemblMetazoa" id="CapteT73060">
    <property type="protein sequence ID" value="CapteP73060"/>
    <property type="gene ID" value="CapteG73060"/>
</dbReference>
<evidence type="ECO:0000256" key="2">
    <source>
        <dbReference type="ARBA" id="ARBA00022737"/>
    </source>
</evidence>
<reference evidence="6" key="1">
    <citation type="submission" date="2012-12" db="EMBL/GenBank/DDBJ databases">
        <authorList>
            <person name="Hellsten U."/>
            <person name="Grimwood J."/>
            <person name="Chapman J.A."/>
            <person name="Shapiro H."/>
            <person name="Aerts A."/>
            <person name="Otillar R.P."/>
            <person name="Terry A.Y."/>
            <person name="Boore J.L."/>
            <person name="Simakov O."/>
            <person name="Marletaz F."/>
            <person name="Cho S.-J."/>
            <person name="Edsinger-Gonzales E."/>
            <person name="Havlak P."/>
            <person name="Kuo D.-H."/>
            <person name="Larsson T."/>
            <person name="Lv J."/>
            <person name="Arendt D."/>
            <person name="Savage R."/>
            <person name="Osoegawa K."/>
            <person name="de Jong P."/>
            <person name="Lindberg D.R."/>
            <person name="Seaver E.C."/>
            <person name="Weisblat D.A."/>
            <person name="Putnam N.H."/>
            <person name="Grigoriev I.V."/>
            <person name="Rokhsar D.S."/>
        </authorList>
    </citation>
    <scope>NUCLEOTIDE SEQUENCE</scope>
    <source>
        <strain evidence="6">I ESC-2004</strain>
    </source>
</reference>
<feature type="non-terminal residue" evidence="4">
    <location>
        <position position="473"/>
    </location>
</feature>
<dbReference type="EMBL" id="AMQN01002560">
    <property type="status" value="NOT_ANNOTATED_CDS"/>
    <property type="molecule type" value="Genomic_DNA"/>
</dbReference>
<evidence type="ECO:0000256" key="1">
    <source>
        <dbReference type="ARBA" id="ARBA00022441"/>
    </source>
</evidence>
<dbReference type="InterPro" id="IPR011705">
    <property type="entry name" value="BACK"/>
</dbReference>
<evidence type="ECO:0000259" key="3">
    <source>
        <dbReference type="PROSITE" id="PS50097"/>
    </source>
</evidence>
<dbReference type="STRING" id="283909.R7TKK0"/>
<dbReference type="PANTHER" id="PTHR24412:SF489">
    <property type="entry name" value="RING FINGER DOMAIN AND KELCH REPEAT-CONTAINING PROTEIN DDB_G0271372"/>
    <property type="match status" value="1"/>
</dbReference>
<keyword evidence="2" id="KW-0677">Repeat</keyword>
<organism evidence="4">
    <name type="scientific">Capitella teleta</name>
    <name type="common">Polychaete worm</name>
    <dbReference type="NCBI Taxonomy" id="283909"/>
    <lineage>
        <taxon>Eukaryota</taxon>
        <taxon>Metazoa</taxon>
        <taxon>Spiralia</taxon>
        <taxon>Lophotrochozoa</taxon>
        <taxon>Annelida</taxon>
        <taxon>Polychaeta</taxon>
        <taxon>Sedentaria</taxon>
        <taxon>Scolecida</taxon>
        <taxon>Capitellidae</taxon>
        <taxon>Capitella</taxon>
    </lineage>
</organism>
<dbReference type="SUPFAM" id="SSF54695">
    <property type="entry name" value="POZ domain"/>
    <property type="match status" value="1"/>
</dbReference>
<dbReference type="AlphaFoldDB" id="R7TKK0"/>
<dbReference type="Gene3D" id="3.30.710.10">
    <property type="entry name" value="Potassium Channel Kv1.1, Chain A"/>
    <property type="match status" value="1"/>
</dbReference>
<dbReference type="Gene3D" id="2.120.10.80">
    <property type="entry name" value="Kelch-type beta propeller"/>
    <property type="match status" value="1"/>
</dbReference>
<dbReference type="SMART" id="SM00612">
    <property type="entry name" value="Kelch"/>
    <property type="match status" value="4"/>
</dbReference>
<gene>
    <name evidence="4" type="ORF">CAPTEDRAFT_73060</name>
</gene>
<dbReference type="InterPro" id="IPR006652">
    <property type="entry name" value="Kelch_1"/>
</dbReference>
<dbReference type="InterPro" id="IPR000210">
    <property type="entry name" value="BTB/POZ_dom"/>
</dbReference>
<dbReference type="Gene3D" id="1.25.40.420">
    <property type="match status" value="1"/>
</dbReference>
<dbReference type="Pfam" id="PF00651">
    <property type="entry name" value="BTB"/>
    <property type="match status" value="1"/>
</dbReference>
<proteinExistence type="predicted"/>
<reference evidence="5" key="3">
    <citation type="submission" date="2015-06" db="UniProtKB">
        <authorList>
            <consortium name="EnsemblMetazoa"/>
        </authorList>
    </citation>
    <scope>IDENTIFICATION</scope>
</reference>
<dbReference type="PROSITE" id="PS50097">
    <property type="entry name" value="BTB"/>
    <property type="match status" value="1"/>
</dbReference>
<dbReference type="OMA" id="CLKTHED"/>
<dbReference type="Pfam" id="PF07707">
    <property type="entry name" value="BACK"/>
    <property type="match status" value="1"/>
</dbReference>
<dbReference type="PANTHER" id="PTHR24412">
    <property type="entry name" value="KELCH PROTEIN"/>
    <property type="match status" value="1"/>
</dbReference>
<dbReference type="HOGENOM" id="CLU_004253_14_0_1"/>
<dbReference type="Pfam" id="PF24681">
    <property type="entry name" value="Kelch_KLHDC2_KLHL20_DRC7"/>
    <property type="match status" value="1"/>
</dbReference>